<dbReference type="InterPro" id="IPR011604">
    <property type="entry name" value="PDDEXK-like_dom_sf"/>
</dbReference>
<protein>
    <recommendedName>
        <fullName evidence="1">PD-(D/E)XK endonuclease-like domain-containing protein</fullName>
    </recommendedName>
</protein>
<organism evidence="2 3">
    <name type="scientific">Candidatus Collierbacteria bacterium RIFCSPHIGHO2_02_FULL_49_10</name>
    <dbReference type="NCBI Taxonomy" id="1817723"/>
    <lineage>
        <taxon>Bacteria</taxon>
        <taxon>Candidatus Collieribacteriota</taxon>
    </lineage>
</organism>
<accession>A0A1F5ETE5</accession>
<proteinExistence type="predicted"/>
<feature type="domain" description="PD-(D/E)XK endonuclease-like" evidence="1">
    <location>
        <begin position="22"/>
        <end position="245"/>
    </location>
</feature>
<comment type="caution">
    <text evidence="2">The sequence shown here is derived from an EMBL/GenBank/DDBJ whole genome shotgun (WGS) entry which is preliminary data.</text>
</comment>
<dbReference type="Gene3D" id="3.90.320.10">
    <property type="match status" value="1"/>
</dbReference>
<gene>
    <name evidence="2" type="ORF">A3D09_00090</name>
</gene>
<dbReference type="AlphaFoldDB" id="A0A1F5ETE5"/>
<dbReference type="Pfam" id="PF12705">
    <property type="entry name" value="PDDEXK_1"/>
    <property type="match status" value="1"/>
</dbReference>
<evidence type="ECO:0000313" key="2">
    <source>
        <dbReference type="EMBL" id="OGD70645.1"/>
    </source>
</evidence>
<name>A0A1F5ETE5_9BACT</name>
<dbReference type="EMBL" id="MFAH01000049">
    <property type="protein sequence ID" value="OGD70645.1"/>
    <property type="molecule type" value="Genomic_DNA"/>
</dbReference>
<evidence type="ECO:0000259" key="1">
    <source>
        <dbReference type="Pfam" id="PF12705"/>
    </source>
</evidence>
<sequence>MGKYYQKTRDLFNPKSKDPYKLSRSKFDLFYECPRCFYMGAHYGLGRPSIPGFTLNNAVDTLLKNEFDLLRQAGQSHELMKQYHISAVPSSHPDLPKWRGETPETRFKGASAIHQSSNFLLTGMIDDIWESDSGELIIVDYKATSTIKEISLEDEYKQGYKRQMEFYQHLFRLLGFNVCNTGYFVFANALKNRDKFDGRLEFEMSIITHQGDDSWIDAKLIEAKECLMSDKIPSPGTNCEHCEYRKKMAEEVSRLMK</sequence>
<dbReference type="InterPro" id="IPR038726">
    <property type="entry name" value="PDDEXK_AddAB-type"/>
</dbReference>
<reference evidence="2 3" key="1">
    <citation type="journal article" date="2016" name="Nat. Commun.">
        <title>Thousands of microbial genomes shed light on interconnected biogeochemical processes in an aquifer system.</title>
        <authorList>
            <person name="Anantharaman K."/>
            <person name="Brown C.T."/>
            <person name="Hug L.A."/>
            <person name="Sharon I."/>
            <person name="Castelle C.J."/>
            <person name="Probst A.J."/>
            <person name="Thomas B.C."/>
            <person name="Singh A."/>
            <person name="Wilkins M.J."/>
            <person name="Karaoz U."/>
            <person name="Brodie E.L."/>
            <person name="Williams K.H."/>
            <person name="Hubbard S.S."/>
            <person name="Banfield J.F."/>
        </authorList>
    </citation>
    <scope>NUCLEOTIDE SEQUENCE [LARGE SCALE GENOMIC DNA]</scope>
</reference>
<evidence type="ECO:0000313" key="3">
    <source>
        <dbReference type="Proteomes" id="UP000177390"/>
    </source>
</evidence>
<dbReference type="Proteomes" id="UP000177390">
    <property type="component" value="Unassembled WGS sequence"/>
</dbReference>